<keyword evidence="1" id="KW-1015">Disulfide bond</keyword>
<dbReference type="GO" id="GO:0032543">
    <property type="term" value="P:mitochondrial translation"/>
    <property type="evidence" value="ECO:0007669"/>
    <property type="project" value="InterPro"/>
</dbReference>
<dbReference type="GO" id="GO:0003723">
    <property type="term" value="F:RNA binding"/>
    <property type="evidence" value="ECO:0007669"/>
    <property type="project" value="TreeGrafter"/>
</dbReference>
<dbReference type="Pfam" id="PF06747">
    <property type="entry name" value="CHCH"/>
    <property type="match status" value="1"/>
</dbReference>
<protein>
    <recommendedName>
        <fullName evidence="2">CHCH domain-containing protein</fullName>
    </recommendedName>
</protein>
<dbReference type="PANTHER" id="PTHR31278:SF2">
    <property type="entry name" value="SMALL RIBOSOMAL SUBUNIT PROTEIN MS37"/>
    <property type="match status" value="1"/>
</dbReference>
<sequence length="119" mass="13579">MKIFSSLLIISRPIPKEPVPFKEMLPLKLRATVSGKGGKSSDVCCIHEMSVMFACFKENEFNQDLCSKEVEKFQMCYKDNLKTSKTKKEREAKGVLTPGEKKLSHKQLNVLLKKFPNVK</sequence>
<dbReference type="GO" id="GO:0005761">
    <property type="term" value="C:mitochondrial ribosome"/>
    <property type="evidence" value="ECO:0007669"/>
    <property type="project" value="InterPro"/>
</dbReference>
<name>A0A9P0C9T5_9CUCU</name>
<gene>
    <name evidence="3" type="ORF">PSYICH_LOCUS966</name>
</gene>
<accession>A0A9P0C9T5</accession>
<dbReference type="EMBL" id="OV651813">
    <property type="protein sequence ID" value="CAH1099627.1"/>
    <property type="molecule type" value="Genomic_DNA"/>
</dbReference>
<evidence type="ECO:0000259" key="2">
    <source>
        <dbReference type="Pfam" id="PF06747"/>
    </source>
</evidence>
<proteinExistence type="predicted"/>
<keyword evidence="4" id="KW-1185">Reference proteome</keyword>
<organism evidence="3 4">
    <name type="scientific">Psylliodes chrysocephalus</name>
    <dbReference type="NCBI Taxonomy" id="3402493"/>
    <lineage>
        <taxon>Eukaryota</taxon>
        <taxon>Metazoa</taxon>
        <taxon>Ecdysozoa</taxon>
        <taxon>Arthropoda</taxon>
        <taxon>Hexapoda</taxon>
        <taxon>Insecta</taxon>
        <taxon>Pterygota</taxon>
        <taxon>Neoptera</taxon>
        <taxon>Endopterygota</taxon>
        <taxon>Coleoptera</taxon>
        <taxon>Polyphaga</taxon>
        <taxon>Cucujiformia</taxon>
        <taxon>Chrysomeloidea</taxon>
        <taxon>Chrysomelidae</taxon>
        <taxon>Galerucinae</taxon>
        <taxon>Alticini</taxon>
        <taxon>Psylliodes</taxon>
    </lineage>
</organism>
<evidence type="ECO:0000256" key="1">
    <source>
        <dbReference type="ARBA" id="ARBA00023157"/>
    </source>
</evidence>
<dbReference type="Proteomes" id="UP001153636">
    <property type="component" value="Chromosome 1"/>
</dbReference>
<feature type="domain" description="CHCH" evidence="2">
    <location>
        <begin position="45"/>
        <end position="78"/>
    </location>
</feature>
<evidence type="ECO:0000313" key="3">
    <source>
        <dbReference type="EMBL" id="CAH1099627.1"/>
    </source>
</evidence>
<dbReference type="PANTHER" id="PTHR31278">
    <property type="entry name" value="CHCHD1"/>
    <property type="match status" value="1"/>
</dbReference>
<dbReference type="AlphaFoldDB" id="A0A9P0C9T5"/>
<reference evidence="3" key="1">
    <citation type="submission" date="2022-01" db="EMBL/GenBank/DDBJ databases">
        <authorList>
            <person name="King R."/>
        </authorList>
    </citation>
    <scope>NUCLEOTIDE SEQUENCE</scope>
</reference>
<dbReference type="InterPro" id="IPR009069">
    <property type="entry name" value="Cys_alpha_HP_mot_SF"/>
</dbReference>
<dbReference type="SUPFAM" id="SSF47072">
    <property type="entry name" value="Cysteine alpha-hairpin motif"/>
    <property type="match status" value="1"/>
</dbReference>
<dbReference type="InterPro" id="IPR033620">
    <property type="entry name" value="Ribosomal_mS37_met"/>
</dbReference>
<dbReference type="OrthoDB" id="5825849at2759"/>
<dbReference type="InterPro" id="IPR010625">
    <property type="entry name" value="CHCH"/>
</dbReference>
<evidence type="ECO:0000313" key="4">
    <source>
        <dbReference type="Proteomes" id="UP001153636"/>
    </source>
</evidence>
<dbReference type="GO" id="GO:0005654">
    <property type="term" value="C:nucleoplasm"/>
    <property type="evidence" value="ECO:0007669"/>
    <property type="project" value="TreeGrafter"/>
</dbReference>